<dbReference type="EMBL" id="AYLO01000156">
    <property type="protein sequence ID" value="ESS67161.1"/>
    <property type="molecule type" value="Genomic_DNA"/>
</dbReference>
<sequence length="50" mass="6035">MVNVSGYLKKFHCPMNFVELLLFVFQARIMSRRIQNVATFFKYLKNQLSY</sequence>
<comment type="caution">
    <text evidence="1">The sequence shown here is derived from an EMBL/GenBank/DDBJ whole genome shotgun (WGS) entry which is preliminary data.</text>
</comment>
<keyword evidence="2" id="KW-1185">Reference proteome</keyword>
<reference evidence="1 2" key="1">
    <citation type="journal article" date="2013" name="Genome Announc.">
        <title>Draft Genome Sequence of the Methanotrophic Gammaproteobacterium Methyloglobulus morosus DSM 22980 Strain KoM1.</title>
        <authorList>
            <person name="Poehlein A."/>
            <person name="Deutzmann J.S."/>
            <person name="Daniel R."/>
            <person name="Simeonova D.D."/>
        </authorList>
    </citation>
    <scope>NUCLEOTIDE SEQUENCE [LARGE SCALE GENOMIC DNA]</scope>
    <source>
        <strain evidence="1 2">KoM1</strain>
    </source>
</reference>
<name>V5DID6_9GAMM</name>
<gene>
    <name evidence="1" type="ORF">MGMO_171c00030</name>
</gene>
<dbReference type="Proteomes" id="UP000017842">
    <property type="component" value="Unassembled WGS sequence"/>
</dbReference>
<accession>V5DID6</accession>
<dbReference type="STRING" id="1116472.MGMO_171c00030"/>
<organism evidence="1 2">
    <name type="scientific">Methyloglobulus morosus KoM1</name>
    <dbReference type="NCBI Taxonomy" id="1116472"/>
    <lineage>
        <taxon>Bacteria</taxon>
        <taxon>Pseudomonadati</taxon>
        <taxon>Pseudomonadota</taxon>
        <taxon>Gammaproteobacteria</taxon>
        <taxon>Methylococcales</taxon>
        <taxon>Methylococcaceae</taxon>
        <taxon>Methyloglobulus</taxon>
    </lineage>
</organism>
<dbReference type="AlphaFoldDB" id="V5DID6"/>
<proteinExistence type="predicted"/>
<protein>
    <submittedName>
        <fullName evidence="1">Uncharacterized protein</fullName>
    </submittedName>
</protein>
<evidence type="ECO:0000313" key="2">
    <source>
        <dbReference type="Proteomes" id="UP000017842"/>
    </source>
</evidence>
<evidence type="ECO:0000313" key="1">
    <source>
        <dbReference type="EMBL" id="ESS67161.1"/>
    </source>
</evidence>